<name>A0A2T4YWR6_9HYPH</name>
<reference evidence="2 3" key="1">
    <citation type="submission" date="2018-04" db="EMBL/GenBank/DDBJ databases">
        <title>Genomic Encyclopedia of Archaeal and Bacterial Type Strains, Phase II (KMG-II): from individual species to whole genera.</title>
        <authorList>
            <person name="Goeker M."/>
        </authorList>
    </citation>
    <scope>NUCLEOTIDE SEQUENCE [LARGE SCALE GENOMIC DNA]</scope>
    <source>
        <strain evidence="2 3">DSM 25521</strain>
    </source>
</reference>
<feature type="compositionally biased region" description="Basic and acidic residues" evidence="1">
    <location>
        <begin position="58"/>
        <end position="87"/>
    </location>
</feature>
<comment type="caution">
    <text evidence="2">The sequence shown here is derived from an EMBL/GenBank/DDBJ whole genome shotgun (WGS) entry which is preliminary data.</text>
</comment>
<dbReference type="AlphaFoldDB" id="A0A2T4YWR6"/>
<dbReference type="Proteomes" id="UP000241808">
    <property type="component" value="Unassembled WGS sequence"/>
</dbReference>
<proteinExistence type="predicted"/>
<accession>A0A2T4YWR6</accession>
<dbReference type="EMBL" id="PZZL01000021">
    <property type="protein sequence ID" value="PTM49052.1"/>
    <property type="molecule type" value="Genomic_DNA"/>
</dbReference>
<feature type="region of interest" description="Disordered" evidence="1">
    <location>
        <begin position="57"/>
        <end position="87"/>
    </location>
</feature>
<organism evidence="2 3">
    <name type="scientific">Phreatobacter oligotrophus</name>
    <dbReference type="NCBI Taxonomy" id="1122261"/>
    <lineage>
        <taxon>Bacteria</taxon>
        <taxon>Pseudomonadati</taxon>
        <taxon>Pseudomonadota</taxon>
        <taxon>Alphaproteobacteria</taxon>
        <taxon>Hyphomicrobiales</taxon>
        <taxon>Phreatobacteraceae</taxon>
        <taxon>Phreatobacter</taxon>
    </lineage>
</organism>
<evidence type="ECO:0000313" key="2">
    <source>
        <dbReference type="EMBL" id="PTM49052.1"/>
    </source>
</evidence>
<dbReference type="RefSeq" id="WP_108179566.1">
    <property type="nucleotide sequence ID" value="NZ_PZZL01000021.1"/>
</dbReference>
<protein>
    <submittedName>
        <fullName evidence="2">Uncharacterized protein</fullName>
    </submittedName>
</protein>
<sequence length="133" mass="14184">MAMTRAIILPTSGSTEETMSLRARRLICFMLAVLLGLSGPAFWRGAGASHAAAIAISDNDHGHGHPHSHDHDGESGQHIPHGPDHSHVTLGLAHAPHYAFGPVRLAVRATLHASPPLDVTWPLERPPRSATPF</sequence>
<keyword evidence="3" id="KW-1185">Reference proteome</keyword>
<evidence type="ECO:0000313" key="3">
    <source>
        <dbReference type="Proteomes" id="UP000241808"/>
    </source>
</evidence>
<dbReference type="OrthoDB" id="9988087at2"/>
<gene>
    <name evidence="2" type="ORF">C8P69_1215</name>
</gene>
<evidence type="ECO:0000256" key="1">
    <source>
        <dbReference type="SAM" id="MobiDB-lite"/>
    </source>
</evidence>